<accession>A0A1D8GMT4</accession>
<sequence>MRKIMLTVLSLGIILILGGCAKPTLKGLYQTEKDVNGYFVQISILQKDNSFVEYIDNREVDRGSYEKLDDNVYKMKSDKQNFKITLNNDNSFEIIINKLNDGNQIKMKNISATPTVFPAIFDDADEYKTLLE</sequence>
<dbReference type="KEGG" id="gfe:Gferi_23315"/>
<evidence type="ECO:0000313" key="2">
    <source>
        <dbReference type="Proteomes" id="UP000095743"/>
    </source>
</evidence>
<reference evidence="1 2" key="1">
    <citation type="submission" date="2016-09" db="EMBL/GenBank/DDBJ databases">
        <title>Genomic analysis reveals versatility of anaerobic energy metabolism of Geosporobacter ferrireducens IRF9 of phylum Firmicutes.</title>
        <authorList>
            <person name="Kim S.-J."/>
        </authorList>
    </citation>
    <scope>NUCLEOTIDE SEQUENCE [LARGE SCALE GENOMIC DNA]</scope>
    <source>
        <strain evidence="1 2">IRF9</strain>
    </source>
</reference>
<dbReference type="PROSITE" id="PS51257">
    <property type="entry name" value="PROKAR_LIPOPROTEIN"/>
    <property type="match status" value="1"/>
</dbReference>
<name>A0A1D8GMT4_9FIRM</name>
<proteinExistence type="predicted"/>
<dbReference type="STRING" id="1424294.Gferi_23315"/>
<gene>
    <name evidence="1" type="ORF">Gferi_23315</name>
</gene>
<dbReference type="OrthoDB" id="2864818at2"/>
<protein>
    <submittedName>
        <fullName evidence="1">Uncharacterized protein</fullName>
    </submittedName>
</protein>
<dbReference type="RefSeq" id="WP_069980529.1">
    <property type="nucleotide sequence ID" value="NZ_CP017269.1"/>
</dbReference>
<keyword evidence="2" id="KW-1185">Reference proteome</keyword>
<dbReference type="AlphaFoldDB" id="A0A1D8GMT4"/>
<evidence type="ECO:0000313" key="1">
    <source>
        <dbReference type="EMBL" id="AOT72214.1"/>
    </source>
</evidence>
<dbReference type="EMBL" id="CP017269">
    <property type="protein sequence ID" value="AOT72214.1"/>
    <property type="molecule type" value="Genomic_DNA"/>
</dbReference>
<dbReference type="Proteomes" id="UP000095743">
    <property type="component" value="Chromosome"/>
</dbReference>
<organism evidence="1 2">
    <name type="scientific">Geosporobacter ferrireducens</name>
    <dbReference type="NCBI Taxonomy" id="1424294"/>
    <lineage>
        <taxon>Bacteria</taxon>
        <taxon>Bacillati</taxon>
        <taxon>Bacillota</taxon>
        <taxon>Clostridia</taxon>
        <taxon>Peptostreptococcales</taxon>
        <taxon>Thermotaleaceae</taxon>
        <taxon>Geosporobacter</taxon>
    </lineage>
</organism>